<evidence type="ECO:0000256" key="3">
    <source>
        <dbReference type="ARBA" id="ARBA00022692"/>
    </source>
</evidence>
<feature type="transmembrane region" description="Helical" evidence="7">
    <location>
        <begin position="147"/>
        <end position="169"/>
    </location>
</feature>
<feature type="compositionally biased region" description="Low complexity" evidence="6">
    <location>
        <begin position="37"/>
        <end position="49"/>
    </location>
</feature>
<dbReference type="EMBL" id="KV878212">
    <property type="protein sequence ID" value="OJJ34908.1"/>
    <property type="molecule type" value="Genomic_DNA"/>
</dbReference>
<feature type="transmembrane region" description="Helical" evidence="7">
    <location>
        <begin position="380"/>
        <end position="405"/>
    </location>
</feature>
<keyword evidence="4 7" id="KW-1133">Transmembrane helix</keyword>
<sequence length="601" mass="66052">MAIIDSELELAETDAVPHSPDGRKEELGSSNEKERPSSSGTSSTASSSSVDYNPQFHALHSQNTEVDLERHQTRTSDVVSRIHTQRLQHAHTVGESVKSRSSKGPLPAFGGGKPYPPPLPNREEYVVEFDGPDDPLYPQNWPLKRKIYISAMLAFTSICSTFDSAIFSASTSGVAKVFGVSVEVATLSSSLYIIGYASGPLIWAPLSELKGRRLPIVIAMLGFGIFNTAVAVAKDLQTLMICRFFSGIFGSSPLAVVAAIFSDMYNNRTRGVAITMFSNTVFLGPLLAPFIGGFINASYLGWRWTAWVPAFMGYAAFVMNTFFLKESYPPVILVEKAAELRCRTKNWGIHAKQEEIEVDLRELVVNNFSRPIRLLINEPLILAVTVYMSFIYGLLYCFLTAYTLVFQGVYGMAPGVAGLPLFGMVVGLCFAALYMIISSKGYNEKLDRNGGIPVPEWRLPPVIVGGALFAGGLFWFGWTGFTSSIHWIVPTLSGLFTGAGLLIIFIQLFNYLIDTYLLFAASAIAANTFCRSCVAAGFPLFSRQMFNNMGIQWAGTLLGCIAVILVPIPLIFWLYGKQLRMKSKFAPIYEKPQTQTDEAEN</sequence>
<gene>
    <name evidence="9" type="ORF">ASPWEDRAFT_111528</name>
</gene>
<evidence type="ECO:0000313" key="10">
    <source>
        <dbReference type="Proteomes" id="UP000184383"/>
    </source>
</evidence>
<evidence type="ECO:0000259" key="8">
    <source>
        <dbReference type="PROSITE" id="PS50850"/>
    </source>
</evidence>
<accession>A0A1L9RJ79</accession>
<feature type="compositionally biased region" description="Basic and acidic residues" evidence="6">
    <location>
        <begin position="20"/>
        <end position="36"/>
    </location>
</feature>
<name>A0A1L9RJ79_ASPWE</name>
<keyword evidence="3 7" id="KW-0812">Transmembrane</keyword>
<organism evidence="9 10">
    <name type="scientific">Aspergillus wentii DTO 134E9</name>
    <dbReference type="NCBI Taxonomy" id="1073089"/>
    <lineage>
        <taxon>Eukaryota</taxon>
        <taxon>Fungi</taxon>
        <taxon>Dikarya</taxon>
        <taxon>Ascomycota</taxon>
        <taxon>Pezizomycotina</taxon>
        <taxon>Eurotiomycetes</taxon>
        <taxon>Eurotiomycetidae</taxon>
        <taxon>Eurotiales</taxon>
        <taxon>Aspergillaceae</taxon>
        <taxon>Aspergillus</taxon>
        <taxon>Aspergillus subgen. Cremei</taxon>
    </lineage>
</organism>
<feature type="transmembrane region" description="Helical" evidence="7">
    <location>
        <begin position="516"/>
        <end position="541"/>
    </location>
</feature>
<dbReference type="InterPro" id="IPR020846">
    <property type="entry name" value="MFS_dom"/>
</dbReference>
<evidence type="ECO:0000256" key="5">
    <source>
        <dbReference type="ARBA" id="ARBA00023136"/>
    </source>
</evidence>
<dbReference type="SUPFAM" id="SSF103473">
    <property type="entry name" value="MFS general substrate transporter"/>
    <property type="match status" value="1"/>
</dbReference>
<dbReference type="GO" id="GO:0022857">
    <property type="term" value="F:transmembrane transporter activity"/>
    <property type="evidence" value="ECO:0007669"/>
    <property type="project" value="InterPro"/>
</dbReference>
<dbReference type="STRING" id="1073089.A0A1L9RJ79"/>
<feature type="transmembrane region" description="Helical" evidence="7">
    <location>
        <begin position="238"/>
        <end position="261"/>
    </location>
</feature>
<protein>
    <recommendedName>
        <fullName evidence="8">Major facilitator superfamily (MFS) profile domain-containing protein</fullName>
    </recommendedName>
</protein>
<reference evidence="10" key="1">
    <citation type="journal article" date="2017" name="Genome Biol.">
        <title>Comparative genomics reveals high biological diversity and specific adaptations in the industrially and medically important fungal genus Aspergillus.</title>
        <authorList>
            <person name="de Vries R.P."/>
            <person name="Riley R."/>
            <person name="Wiebenga A."/>
            <person name="Aguilar-Osorio G."/>
            <person name="Amillis S."/>
            <person name="Uchima C.A."/>
            <person name="Anderluh G."/>
            <person name="Asadollahi M."/>
            <person name="Askin M."/>
            <person name="Barry K."/>
            <person name="Battaglia E."/>
            <person name="Bayram O."/>
            <person name="Benocci T."/>
            <person name="Braus-Stromeyer S.A."/>
            <person name="Caldana C."/>
            <person name="Canovas D."/>
            <person name="Cerqueira G.C."/>
            <person name="Chen F."/>
            <person name="Chen W."/>
            <person name="Choi C."/>
            <person name="Clum A."/>
            <person name="Dos Santos R.A."/>
            <person name="Damasio A.R."/>
            <person name="Diallinas G."/>
            <person name="Emri T."/>
            <person name="Fekete E."/>
            <person name="Flipphi M."/>
            <person name="Freyberg S."/>
            <person name="Gallo A."/>
            <person name="Gournas C."/>
            <person name="Habgood R."/>
            <person name="Hainaut M."/>
            <person name="Harispe M.L."/>
            <person name="Henrissat B."/>
            <person name="Hilden K.S."/>
            <person name="Hope R."/>
            <person name="Hossain A."/>
            <person name="Karabika E."/>
            <person name="Karaffa L."/>
            <person name="Karanyi Z."/>
            <person name="Krasevec N."/>
            <person name="Kuo A."/>
            <person name="Kusch H."/>
            <person name="LaButti K."/>
            <person name="Lagendijk E.L."/>
            <person name="Lapidus A."/>
            <person name="Levasseur A."/>
            <person name="Lindquist E."/>
            <person name="Lipzen A."/>
            <person name="Logrieco A.F."/>
            <person name="MacCabe A."/>
            <person name="Maekelae M.R."/>
            <person name="Malavazi I."/>
            <person name="Melin P."/>
            <person name="Meyer V."/>
            <person name="Mielnichuk N."/>
            <person name="Miskei M."/>
            <person name="Molnar A.P."/>
            <person name="Mule G."/>
            <person name="Ngan C.Y."/>
            <person name="Orejas M."/>
            <person name="Orosz E."/>
            <person name="Ouedraogo J.P."/>
            <person name="Overkamp K.M."/>
            <person name="Park H.-S."/>
            <person name="Perrone G."/>
            <person name="Piumi F."/>
            <person name="Punt P.J."/>
            <person name="Ram A.F."/>
            <person name="Ramon A."/>
            <person name="Rauscher S."/>
            <person name="Record E."/>
            <person name="Riano-Pachon D.M."/>
            <person name="Robert V."/>
            <person name="Roehrig J."/>
            <person name="Ruller R."/>
            <person name="Salamov A."/>
            <person name="Salih N.S."/>
            <person name="Samson R.A."/>
            <person name="Sandor E."/>
            <person name="Sanguinetti M."/>
            <person name="Schuetze T."/>
            <person name="Sepcic K."/>
            <person name="Shelest E."/>
            <person name="Sherlock G."/>
            <person name="Sophianopoulou V."/>
            <person name="Squina F.M."/>
            <person name="Sun H."/>
            <person name="Susca A."/>
            <person name="Todd R.B."/>
            <person name="Tsang A."/>
            <person name="Unkles S.E."/>
            <person name="van de Wiele N."/>
            <person name="van Rossen-Uffink D."/>
            <person name="Oliveira J.V."/>
            <person name="Vesth T.C."/>
            <person name="Visser J."/>
            <person name="Yu J.-H."/>
            <person name="Zhou M."/>
            <person name="Andersen M.R."/>
            <person name="Archer D.B."/>
            <person name="Baker S.E."/>
            <person name="Benoit I."/>
            <person name="Brakhage A.A."/>
            <person name="Braus G.H."/>
            <person name="Fischer R."/>
            <person name="Frisvad J.C."/>
            <person name="Goldman G.H."/>
            <person name="Houbraken J."/>
            <person name="Oakley B."/>
            <person name="Pocsi I."/>
            <person name="Scazzocchio C."/>
            <person name="Seiboth B."/>
            <person name="vanKuyk P.A."/>
            <person name="Wortman J."/>
            <person name="Dyer P.S."/>
            <person name="Grigoriev I.V."/>
        </authorList>
    </citation>
    <scope>NUCLEOTIDE SEQUENCE [LARGE SCALE GENOMIC DNA]</scope>
    <source>
        <strain evidence="10">DTO 134E9</strain>
    </source>
</reference>
<feature type="transmembrane region" description="Helical" evidence="7">
    <location>
        <begin position="457"/>
        <end position="478"/>
    </location>
</feature>
<evidence type="ECO:0000256" key="4">
    <source>
        <dbReference type="ARBA" id="ARBA00022989"/>
    </source>
</evidence>
<feature type="transmembrane region" description="Helical" evidence="7">
    <location>
        <begin position="273"/>
        <end position="292"/>
    </location>
</feature>
<keyword evidence="5 7" id="KW-0472">Membrane</keyword>
<dbReference type="RefSeq" id="XP_040688584.1">
    <property type="nucleotide sequence ID" value="XM_040828251.1"/>
</dbReference>
<dbReference type="OrthoDB" id="9986881at2759"/>
<feature type="transmembrane region" description="Helical" evidence="7">
    <location>
        <begin position="189"/>
        <end position="207"/>
    </location>
</feature>
<dbReference type="Gene3D" id="1.20.1250.20">
    <property type="entry name" value="MFS general substrate transporter like domains"/>
    <property type="match status" value="1"/>
</dbReference>
<dbReference type="PANTHER" id="PTHR23502">
    <property type="entry name" value="MAJOR FACILITATOR SUPERFAMILY"/>
    <property type="match status" value="1"/>
</dbReference>
<comment type="subcellular location">
    <subcellularLocation>
        <location evidence="1">Membrane</location>
        <topology evidence="1">Multi-pass membrane protein</topology>
    </subcellularLocation>
</comment>
<keyword evidence="2" id="KW-0813">Transport</keyword>
<proteinExistence type="predicted"/>
<dbReference type="FunFam" id="1.20.1250.20:FF:000011">
    <property type="entry name" value="MFS multidrug transporter, putative"/>
    <property type="match status" value="1"/>
</dbReference>
<feature type="transmembrane region" description="Helical" evidence="7">
    <location>
        <begin position="304"/>
        <end position="324"/>
    </location>
</feature>
<feature type="compositionally biased region" description="Acidic residues" evidence="6">
    <location>
        <begin position="1"/>
        <end position="12"/>
    </location>
</feature>
<evidence type="ECO:0000256" key="7">
    <source>
        <dbReference type="SAM" id="Phobius"/>
    </source>
</evidence>
<keyword evidence="10" id="KW-1185">Reference proteome</keyword>
<feature type="transmembrane region" description="Helical" evidence="7">
    <location>
        <begin position="417"/>
        <end position="437"/>
    </location>
</feature>
<dbReference type="PANTHER" id="PTHR23502:SF31">
    <property type="entry name" value="POLYAMINE TRANSPORTER 1"/>
    <property type="match status" value="1"/>
</dbReference>
<dbReference type="GeneID" id="63744099"/>
<dbReference type="VEuPathDB" id="FungiDB:ASPWEDRAFT_111528"/>
<feature type="region of interest" description="Disordered" evidence="6">
    <location>
        <begin position="1"/>
        <end position="54"/>
    </location>
</feature>
<feature type="transmembrane region" description="Helical" evidence="7">
    <location>
        <begin position="484"/>
        <end position="509"/>
    </location>
</feature>
<feature type="domain" description="Major facilitator superfamily (MFS) profile" evidence="8">
    <location>
        <begin position="149"/>
        <end position="601"/>
    </location>
</feature>
<evidence type="ECO:0000256" key="1">
    <source>
        <dbReference type="ARBA" id="ARBA00004141"/>
    </source>
</evidence>
<dbReference type="CDD" id="cd17323">
    <property type="entry name" value="MFS_Tpo1_MDR_like"/>
    <property type="match status" value="1"/>
</dbReference>
<dbReference type="InterPro" id="IPR011701">
    <property type="entry name" value="MFS"/>
</dbReference>
<dbReference type="GO" id="GO:0005886">
    <property type="term" value="C:plasma membrane"/>
    <property type="evidence" value="ECO:0007669"/>
    <property type="project" value="TreeGrafter"/>
</dbReference>
<feature type="region of interest" description="Disordered" evidence="6">
    <location>
        <begin position="89"/>
        <end position="117"/>
    </location>
</feature>
<dbReference type="AlphaFoldDB" id="A0A1L9RJ79"/>
<feature type="transmembrane region" description="Helical" evidence="7">
    <location>
        <begin position="553"/>
        <end position="575"/>
    </location>
</feature>
<evidence type="ECO:0000256" key="2">
    <source>
        <dbReference type="ARBA" id="ARBA00022448"/>
    </source>
</evidence>
<dbReference type="InterPro" id="IPR036259">
    <property type="entry name" value="MFS_trans_sf"/>
</dbReference>
<dbReference type="Pfam" id="PF07690">
    <property type="entry name" value="MFS_1"/>
    <property type="match status" value="1"/>
</dbReference>
<dbReference type="Proteomes" id="UP000184383">
    <property type="component" value="Unassembled WGS sequence"/>
</dbReference>
<dbReference type="PROSITE" id="PS50850">
    <property type="entry name" value="MFS"/>
    <property type="match status" value="1"/>
</dbReference>
<evidence type="ECO:0000256" key="6">
    <source>
        <dbReference type="SAM" id="MobiDB-lite"/>
    </source>
</evidence>
<feature type="transmembrane region" description="Helical" evidence="7">
    <location>
        <begin position="214"/>
        <end position="232"/>
    </location>
</feature>
<evidence type="ECO:0000313" key="9">
    <source>
        <dbReference type="EMBL" id="OJJ34908.1"/>
    </source>
</evidence>